<evidence type="ECO:0000256" key="6">
    <source>
        <dbReference type="ARBA" id="ARBA00023136"/>
    </source>
</evidence>
<evidence type="ECO:0000256" key="11">
    <source>
        <dbReference type="SAM" id="Phobius"/>
    </source>
</evidence>
<feature type="transmembrane region" description="Helical" evidence="11">
    <location>
        <begin position="215"/>
        <end position="239"/>
    </location>
</feature>
<feature type="transmembrane region" description="Helical" evidence="11">
    <location>
        <begin position="18"/>
        <end position="40"/>
    </location>
</feature>
<dbReference type="Pfam" id="PF00001">
    <property type="entry name" value="7tm_1"/>
    <property type="match status" value="1"/>
</dbReference>
<name>A0AAV3AT05_PYXAD</name>
<keyword evidence="4 11" id="KW-1133">Transmembrane helix</keyword>
<reference evidence="13" key="1">
    <citation type="thesis" date="2020" institute="ProQuest LLC" country="789 East Eisenhower Parkway, Ann Arbor, MI, USA">
        <title>Comparative Genomics and Chromosome Evolution.</title>
        <authorList>
            <person name="Mudd A.B."/>
        </authorList>
    </citation>
    <scope>NUCLEOTIDE SEQUENCE</scope>
    <source>
        <strain evidence="13">1538</strain>
        <tissue evidence="13">Blood</tissue>
    </source>
</reference>
<comment type="caution">
    <text evidence="13">The sequence shown here is derived from an EMBL/GenBank/DDBJ whole genome shotgun (WGS) entry which is preliminary data.</text>
</comment>
<dbReference type="GO" id="GO:0007200">
    <property type="term" value="P:phospholipase C-activating G protein-coupled receptor signaling pathway"/>
    <property type="evidence" value="ECO:0007669"/>
    <property type="project" value="TreeGrafter"/>
</dbReference>
<evidence type="ECO:0000256" key="7">
    <source>
        <dbReference type="ARBA" id="ARBA00023170"/>
    </source>
</evidence>
<evidence type="ECO:0000256" key="9">
    <source>
        <dbReference type="ARBA" id="ARBA00023224"/>
    </source>
</evidence>
<dbReference type="PANTHER" id="PTHR24232:SF97">
    <property type="entry name" value="G-PROTEIN COUPLED RECEPTORS FAMILY 1 PROFILE DOMAIN-CONTAINING PROTEIN"/>
    <property type="match status" value="1"/>
</dbReference>
<dbReference type="SUPFAM" id="SSF81321">
    <property type="entry name" value="Family A G protein-coupled receptor-like"/>
    <property type="match status" value="1"/>
</dbReference>
<feature type="transmembrane region" description="Helical" evidence="11">
    <location>
        <begin position="259"/>
        <end position="281"/>
    </location>
</feature>
<dbReference type="EMBL" id="DYDO01000004">
    <property type="protein sequence ID" value="DBA25920.1"/>
    <property type="molecule type" value="Genomic_DNA"/>
</dbReference>
<protein>
    <recommendedName>
        <fullName evidence="12">G-protein coupled receptors family 1 profile domain-containing protein</fullName>
    </recommendedName>
</protein>
<dbReference type="AlphaFoldDB" id="A0AAV3AT05"/>
<dbReference type="GO" id="GO:0005886">
    <property type="term" value="C:plasma membrane"/>
    <property type="evidence" value="ECO:0007669"/>
    <property type="project" value="UniProtKB-SubCell"/>
</dbReference>
<feature type="transmembrane region" description="Helical" evidence="11">
    <location>
        <begin position="52"/>
        <end position="75"/>
    </location>
</feature>
<proteinExistence type="inferred from homology"/>
<dbReference type="PRINTS" id="PR00237">
    <property type="entry name" value="GPCRRHODOPSN"/>
</dbReference>
<evidence type="ECO:0000256" key="2">
    <source>
        <dbReference type="ARBA" id="ARBA00022475"/>
    </source>
</evidence>
<evidence type="ECO:0000313" key="13">
    <source>
        <dbReference type="EMBL" id="DBA25920.1"/>
    </source>
</evidence>
<keyword evidence="3 10" id="KW-0812">Transmembrane</keyword>
<keyword evidence="14" id="KW-1185">Reference proteome</keyword>
<keyword evidence="8" id="KW-0325">Glycoprotein</keyword>
<evidence type="ECO:0000256" key="5">
    <source>
        <dbReference type="ARBA" id="ARBA00023040"/>
    </source>
</evidence>
<dbReference type="InterPro" id="IPR017452">
    <property type="entry name" value="GPCR_Rhodpsn_7TM"/>
</dbReference>
<sequence>MNCSSNIILDSSLKLSSLITYIPLFFFGTTFNIFALWIFCCRLPKWTETMVFLVNLMVVDILIVLTIPFRIYAFFHGWNLGTDLCRTLTIFYFVNTYISIFTISAIAFDRYLAINNPLKYKGFMSPMKAFITCCFFWTFCIIVGILRILILNKGEYSNTCFIKVSTEPNKMNLALSVIGFFFPLVFICFCSGKIMKNLRVKEPLDYKEKNAFRKAMNIITSNLVIFVVCFLPVHVGYIVRFVAESNQASCLTLESIRVFMHWAAIIANSNCVLDTLCYYFASTEFRNALFKQKHFLPKCSSPCCSN</sequence>
<evidence type="ECO:0000313" key="14">
    <source>
        <dbReference type="Proteomes" id="UP001181693"/>
    </source>
</evidence>
<dbReference type="Proteomes" id="UP001181693">
    <property type="component" value="Unassembled WGS sequence"/>
</dbReference>
<comment type="subcellular location">
    <subcellularLocation>
        <location evidence="1">Cell membrane</location>
        <topology evidence="1">Multi-pass membrane protein</topology>
    </subcellularLocation>
</comment>
<dbReference type="PANTHER" id="PTHR24232">
    <property type="entry name" value="G-PROTEIN COUPLED RECEPTOR"/>
    <property type="match status" value="1"/>
</dbReference>
<feature type="transmembrane region" description="Helical" evidence="11">
    <location>
        <begin position="129"/>
        <end position="151"/>
    </location>
</feature>
<keyword evidence="6 11" id="KW-0472">Membrane</keyword>
<evidence type="ECO:0000256" key="1">
    <source>
        <dbReference type="ARBA" id="ARBA00004651"/>
    </source>
</evidence>
<dbReference type="Gene3D" id="1.20.1070.10">
    <property type="entry name" value="Rhodopsin 7-helix transmembrane proteins"/>
    <property type="match status" value="1"/>
</dbReference>
<dbReference type="GO" id="GO:0035025">
    <property type="term" value="P:positive regulation of Rho protein signal transduction"/>
    <property type="evidence" value="ECO:0007669"/>
    <property type="project" value="TreeGrafter"/>
</dbReference>
<feature type="transmembrane region" description="Helical" evidence="11">
    <location>
        <begin position="87"/>
        <end position="108"/>
    </location>
</feature>
<keyword evidence="2" id="KW-1003">Cell membrane</keyword>
<keyword evidence="5 10" id="KW-0297">G-protein coupled receptor</keyword>
<accession>A0AAV3AT05</accession>
<gene>
    <name evidence="13" type="ORF">GDO54_010247</name>
</gene>
<comment type="similarity">
    <text evidence="10">Belongs to the G-protein coupled receptor 1 family.</text>
</comment>
<feature type="transmembrane region" description="Helical" evidence="11">
    <location>
        <begin position="171"/>
        <end position="194"/>
    </location>
</feature>
<dbReference type="InterPro" id="IPR000276">
    <property type="entry name" value="GPCR_Rhodpsn"/>
</dbReference>
<feature type="domain" description="G-protein coupled receptors family 1 profile" evidence="12">
    <location>
        <begin position="31"/>
        <end position="278"/>
    </location>
</feature>
<dbReference type="PROSITE" id="PS50262">
    <property type="entry name" value="G_PROTEIN_RECEP_F1_2"/>
    <property type="match status" value="1"/>
</dbReference>
<evidence type="ECO:0000259" key="12">
    <source>
        <dbReference type="PROSITE" id="PS50262"/>
    </source>
</evidence>
<dbReference type="PROSITE" id="PS00237">
    <property type="entry name" value="G_PROTEIN_RECEP_F1_1"/>
    <property type="match status" value="1"/>
</dbReference>
<evidence type="ECO:0000256" key="8">
    <source>
        <dbReference type="ARBA" id="ARBA00023180"/>
    </source>
</evidence>
<keyword evidence="9 10" id="KW-0807">Transducer</keyword>
<organism evidence="13 14">
    <name type="scientific">Pyxicephalus adspersus</name>
    <name type="common">African bullfrog</name>
    <dbReference type="NCBI Taxonomy" id="30357"/>
    <lineage>
        <taxon>Eukaryota</taxon>
        <taxon>Metazoa</taxon>
        <taxon>Chordata</taxon>
        <taxon>Craniata</taxon>
        <taxon>Vertebrata</taxon>
        <taxon>Euteleostomi</taxon>
        <taxon>Amphibia</taxon>
        <taxon>Batrachia</taxon>
        <taxon>Anura</taxon>
        <taxon>Neobatrachia</taxon>
        <taxon>Ranoidea</taxon>
        <taxon>Pyxicephalidae</taxon>
        <taxon>Pyxicephalinae</taxon>
        <taxon>Pyxicephalus</taxon>
    </lineage>
</organism>
<dbReference type="GO" id="GO:0004930">
    <property type="term" value="F:G protein-coupled receptor activity"/>
    <property type="evidence" value="ECO:0007669"/>
    <property type="project" value="UniProtKB-KW"/>
</dbReference>
<evidence type="ECO:0000256" key="4">
    <source>
        <dbReference type="ARBA" id="ARBA00022989"/>
    </source>
</evidence>
<keyword evidence="7 10" id="KW-0675">Receptor</keyword>
<evidence type="ECO:0000256" key="10">
    <source>
        <dbReference type="RuleBase" id="RU000688"/>
    </source>
</evidence>
<evidence type="ECO:0000256" key="3">
    <source>
        <dbReference type="ARBA" id="ARBA00022692"/>
    </source>
</evidence>
<dbReference type="FunFam" id="1.20.1070.10:FF:000142">
    <property type="entry name" value="G protein-coupled receptor 55"/>
    <property type="match status" value="1"/>
</dbReference>